<reference evidence="1" key="1">
    <citation type="journal article" date="2018" name="Genome Biol.">
        <title>SKESA: strategic k-mer extension for scrupulous assemblies.</title>
        <authorList>
            <person name="Souvorov A."/>
            <person name="Agarwala R."/>
            <person name="Lipman D.J."/>
        </authorList>
    </citation>
    <scope>NUCLEOTIDE SEQUENCE</scope>
    <source>
        <strain evidence="1">MA.GW_S01608-07</strain>
    </source>
</reference>
<comment type="caution">
    <text evidence="1">The sequence shown here is derived from an EMBL/GenBank/DDBJ whole genome shotgun (WGS) entry which is preliminary data.</text>
</comment>
<organism evidence="1">
    <name type="scientific">Salmonella enterica</name>
    <name type="common">Salmonella choleraesuis</name>
    <dbReference type="NCBI Taxonomy" id="28901"/>
    <lineage>
        <taxon>Bacteria</taxon>
        <taxon>Pseudomonadati</taxon>
        <taxon>Pseudomonadota</taxon>
        <taxon>Gammaproteobacteria</taxon>
        <taxon>Enterobacterales</taxon>
        <taxon>Enterobacteriaceae</taxon>
        <taxon>Salmonella</taxon>
    </lineage>
</organism>
<dbReference type="EMBL" id="DAAVRS010000003">
    <property type="protein sequence ID" value="HAF6041125.1"/>
    <property type="molecule type" value="Genomic_DNA"/>
</dbReference>
<sequence length="137" mass="15930">MTLPEVFAGRASLATHSSLIGWSFSVIFSGLPATEQHKIANFISHVKKDAWKNLEGRNKKSDDINPASPDYWKKIAFVNQFNLWHYHIGIKQYNLSKKYGDRTSRFVLHYMRKPEQVKIVDMSEHPPFILPTQHQLH</sequence>
<proteinExistence type="predicted"/>
<accession>A0A749Z6Y8</accession>
<reference evidence="1" key="2">
    <citation type="submission" date="2020-02" db="EMBL/GenBank/DDBJ databases">
        <authorList>
            <consortium name="NCBI Pathogen Detection Project"/>
        </authorList>
    </citation>
    <scope>NUCLEOTIDE SEQUENCE</scope>
    <source>
        <strain evidence="1">MA.GW_S01608-07</strain>
    </source>
</reference>
<evidence type="ECO:0000313" key="1">
    <source>
        <dbReference type="EMBL" id="HAF6041125.1"/>
    </source>
</evidence>
<gene>
    <name evidence="1" type="ORF">G8N95_001771</name>
</gene>
<dbReference type="AlphaFoldDB" id="A0A749Z6Y8"/>
<name>A0A749Z6Y8_SALER</name>
<protein>
    <submittedName>
        <fullName evidence="1">Uncharacterized protein</fullName>
    </submittedName>
</protein>